<gene>
    <name evidence="3" type="ORF">J2S37_000620</name>
</gene>
<name>A0ABU2B643_9CORY</name>
<dbReference type="Proteomes" id="UP001183619">
    <property type="component" value="Unassembled WGS sequence"/>
</dbReference>
<evidence type="ECO:0000256" key="1">
    <source>
        <dbReference type="SAM" id="MobiDB-lite"/>
    </source>
</evidence>
<dbReference type="Pfam" id="PF19348">
    <property type="entry name" value="DUF5926"/>
    <property type="match status" value="1"/>
</dbReference>
<keyword evidence="4" id="KW-1185">Reference proteome</keyword>
<proteinExistence type="predicted"/>
<feature type="region of interest" description="Disordered" evidence="1">
    <location>
        <begin position="1"/>
        <end position="31"/>
    </location>
</feature>
<dbReference type="EMBL" id="JAVDYF010000001">
    <property type="protein sequence ID" value="MDR7354082.1"/>
    <property type="molecule type" value="Genomic_DNA"/>
</dbReference>
<evidence type="ECO:0000313" key="4">
    <source>
        <dbReference type="Proteomes" id="UP001183619"/>
    </source>
</evidence>
<dbReference type="RefSeq" id="WP_277104469.1">
    <property type="nucleotide sequence ID" value="NZ_BAAAJS010000077.1"/>
</dbReference>
<sequence>MAKKKKNAEQLPEGMSRRQAKLAARAAERAAFERDPRPFGELSFETDLIAVQAFVPSAKAKVQVAGIDRPVYLCTVLPGGAAAVVREDAEGEVALVALQQYKPSRNPNRDLAFALNWVKSAQVGETLESSHADGTEPKLVDVLDPKQDVVFEEFDNFNWWIPAGMQDNAEYKRAIEAANETVLPSAKVEAEISGTAWWINPGEKAHIRWVRPEHEDKVLHALARIAARGELKLGEESKFAGVFRTHGIVVPVWDLDPQRAPETYPADLKALDAKIVAELDNDAPLTADERRQLENIKSRQVTL</sequence>
<evidence type="ECO:0000259" key="2">
    <source>
        <dbReference type="Pfam" id="PF19348"/>
    </source>
</evidence>
<feature type="domain" description="DUF5926" evidence="2">
    <location>
        <begin position="38"/>
        <end position="303"/>
    </location>
</feature>
<accession>A0ABU2B643</accession>
<protein>
    <recommendedName>
        <fullName evidence="2">DUF5926 domain-containing protein</fullName>
    </recommendedName>
</protein>
<organism evidence="3 4">
    <name type="scientific">Corynebacterium felinum</name>
    <dbReference type="NCBI Taxonomy" id="131318"/>
    <lineage>
        <taxon>Bacteria</taxon>
        <taxon>Bacillati</taxon>
        <taxon>Actinomycetota</taxon>
        <taxon>Actinomycetes</taxon>
        <taxon>Mycobacteriales</taxon>
        <taxon>Corynebacteriaceae</taxon>
        <taxon>Corynebacterium</taxon>
    </lineage>
</organism>
<evidence type="ECO:0000313" key="3">
    <source>
        <dbReference type="EMBL" id="MDR7354082.1"/>
    </source>
</evidence>
<reference evidence="3 4" key="1">
    <citation type="submission" date="2023-07" db="EMBL/GenBank/DDBJ databases">
        <title>Sequencing the genomes of 1000 actinobacteria strains.</title>
        <authorList>
            <person name="Klenk H.-P."/>
        </authorList>
    </citation>
    <scope>NUCLEOTIDE SEQUENCE [LARGE SCALE GENOMIC DNA]</scope>
    <source>
        <strain evidence="3 4">DSM 44508</strain>
    </source>
</reference>
<comment type="caution">
    <text evidence="3">The sequence shown here is derived from an EMBL/GenBank/DDBJ whole genome shotgun (WGS) entry which is preliminary data.</text>
</comment>
<dbReference type="InterPro" id="IPR045970">
    <property type="entry name" value="DUF5926"/>
</dbReference>